<dbReference type="SUPFAM" id="SSF48452">
    <property type="entry name" value="TPR-like"/>
    <property type="match status" value="1"/>
</dbReference>
<organism evidence="9 10">
    <name type="scientific">Dictyobacter alpinus</name>
    <dbReference type="NCBI Taxonomy" id="2014873"/>
    <lineage>
        <taxon>Bacteria</taxon>
        <taxon>Bacillati</taxon>
        <taxon>Chloroflexota</taxon>
        <taxon>Ktedonobacteria</taxon>
        <taxon>Ktedonobacterales</taxon>
        <taxon>Dictyobacteraceae</taxon>
        <taxon>Dictyobacter</taxon>
    </lineage>
</organism>
<feature type="binding site" evidence="6">
    <location>
        <position position="47"/>
    </location>
    <ligand>
        <name>ATP</name>
        <dbReference type="ChEBI" id="CHEBI:30616"/>
    </ligand>
</feature>
<dbReference type="PROSITE" id="PS50011">
    <property type="entry name" value="PROTEIN_KINASE_DOM"/>
    <property type="match status" value="1"/>
</dbReference>
<dbReference type="SMART" id="SM00220">
    <property type="entry name" value="S_TKc"/>
    <property type="match status" value="1"/>
</dbReference>
<dbReference type="InterPro" id="IPR019734">
    <property type="entry name" value="TPR_rpt"/>
</dbReference>
<dbReference type="CDD" id="cd14014">
    <property type="entry name" value="STKc_PknB_like"/>
    <property type="match status" value="1"/>
</dbReference>
<dbReference type="PANTHER" id="PTHR43289:SF34">
    <property type="entry name" value="SERINE_THREONINE-PROTEIN KINASE YBDM-RELATED"/>
    <property type="match status" value="1"/>
</dbReference>
<evidence type="ECO:0000256" key="4">
    <source>
        <dbReference type="ARBA" id="ARBA00022840"/>
    </source>
</evidence>
<feature type="repeat" description="TPR" evidence="5">
    <location>
        <begin position="542"/>
        <end position="575"/>
    </location>
</feature>
<evidence type="ECO:0000256" key="5">
    <source>
        <dbReference type="PROSITE-ProRule" id="PRU00339"/>
    </source>
</evidence>
<gene>
    <name evidence="9" type="ORF">KDA_22730</name>
</gene>
<dbReference type="SUPFAM" id="SSF56112">
    <property type="entry name" value="Protein kinase-like (PK-like)"/>
    <property type="match status" value="1"/>
</dbReference>
<dbReference type="Proteomes" id="UP000287171">
    <property type="component" value="Unassembled WGS sequence"/>
</dbReference>
<dbReference type="InterPro" id="IPR017441">
    <property type="entry name" value="Protein_kinase_ATP_BS"/>
</dbReference>
<evidence type="ECO:0000313" key="9">
    <source>
        <dbReference type="EMBL" id="GCE26789.1"/>
    </source>
</evidence>
<keyword evidence="10" id="KW-1185">Reference proteome</keyword>
<keyword evidence="1" id="KW-0808">Transferase</keyword>
<dbReference type="Pfam" id="PF13432">
    <property type="entry name" value="TPR_16"/>
    <property type="match status" value="1"/>
</dbReference>
<evidence type="ECO:0000313" key="10">
    <source>
        <dbReference type="Proteomes" id="UP000287171"/>
    </source>
</evidence>
<dbReference type="Gene3D" id="1.25.40.10">
    <property type="entry name" value="Tetratricopeptide repeat domain"/>
    <property type="match status" value="2"/>
</dbReference>
<reference evidence="10" key="1">
    <citation type="submission" date="2018-12" db="EMBL/GenBank/DDBJ databases">
        <title>Tengunoibacter tsumagoiensis gen. nov., sp. nov., Dictyobacter kobayashii sp. nov., D. alpinus sp. nov., and D. joshuensis sp. nov. and description of Dictyobacteraceae fam. nov. within the order Ktedonobacterales isolated from Tengu-no-mugimeshi.</title>
        <authorList>
            <person name="Wang C.M."/>
            <person name="Zheng Y."/>
            <person name="Sakai Y."/>
            <person name="Toyoda A."/>
            <person name="Minakuchi Y."/>
            <person name="Abe K."/>
            <person name="Yokota A."/>
            <person name="Yabe S."/>
        </authorList>
    </citation>
    <scope>NUCLEOTIDE SEQUENCE [LARGE SCALE GENOMIC DNA]</scope>
    <source>
        <strain evidence="10">Uno16</strain>
    </source>
</reference>
<dbReference type="AlphaFoldDB" id="A0A402B631"/>
<dbReference type="Pfam" id="PF00069">
    <property type="entry name" value="Pkinase"/>
    <property type="match status" value="1"/>
</dbReference>
<name>A0A402B631_9CHLR</name>
<comment type="caution">
    <text evidence="9">The sequence shown here is derived from an EMBL/GenBank/DDBJ whole genome shotgun (WGS) entry which is preliminary data.</text>
</comment>
<evidence type="ECO:0000256" key="6">
    <source>
        <dbReference type="PROSITE-ProRule" id="PRU10141"/>
    </source>
</evidence>
<protein>
    <recommendedName>
        <fullName evidence="8">Protein kinase domain-containing protein</fullName>
    </recommendedName>
</protein>
<dbReference type="SMART" id="SM00028">
    <property type="entry name" value="TPR"/>
    <property type="match status" value="6"/>
</dbReference>
<dbReference type="Pfam" id="PF14559">
    <property type="entry name" value="TPR_19"/>
    <property type="match status" value="1"/>
</dbReference>
<dbReference type="Pfam" id="PF13181">
    <property type="entry name" value="TPR_8"/>
    <property type="match status" value="1"/>
</dbReference>
<dbReference type="InterPro" id="IPR000719">
    <property type="entry name" value="Prot_kinase_dom"/>
</dbReference>
<feature type="repeat" description="TPR" evidence="5">
    <location>
        <begin position="611"/>
        <end position="644"/>
    </location>
</feature>
<evidence type="ECO:0000256" key="3">
    <source>
        <dbReference type="ARBA" id="ARBA00022777"/>
    </source>
</evidence>
<accession>A0A402B631</accession>
<keyword evidence="5" id="KW-0802">TPR repeat</keyword>
<feature type="repeat" description="TPR" evidence="5">
    <location>
        <begin position="508"/>
        <end position="541"/>
    </location>
</feature>
<dbReference type="GO" id="GO:0004674">
    <property type="term" value="F:protein serine/threonine kinase activity"/>
    <property type="evidence" value="ECO:0007669"/>
    <property type="project" value="TreeGrafter"/>
</dbReference>
<feature type="domain" description="Protein kinase" evidence="8">
    <location>
        <begin position="13"/>
        <end position="296"/>
    </location>
</feature>
<dbReference type="GO" id="GO:0005524">
    <property type="term" value="F:ATP binding"/>
    <property type="evidence" value="ECO:0007669"/>
    <property type="project" value="UniProtKB-UniRule"/>
</dbReference>
<evidence type="ECO:0000256" key="1">
    <source>
        <dbReference type="ARBA" id="ARBA00022679"/>
    </source>
</evidence>
<dbReference type="InterPro" id="IPR011009">
    <property type="entry name" value="Kinase-like_dom_sf"/>
</dbReference>
<keyword evidence="3" id="KW-0418">Kinase</keyword>
<dbReference type="RefSeq" id="WP_126627203.1">
    <property type="nucleotide sequence ID" value="NZ_BIFT01000001.1"/>
</dbReference>
<dbReference type="PROSITE" id="PS50005">
    <property type="entry name" value="TPR"/>
    <property type="match status" value="3"/>
</dbReference>
<dbReference type="Gene3D" id="1.10.510.10">
    <property type="entry name" value="Transferase(Phosphotransferase) domain 1"/>
    <property type="match status" value="1"/>
</dbReference>
<evidence type="ECO:0000256" key="7">
    <source>
        <dbReference type="SAM" id="MobiDB-lite"/>
    </source>
</evidence>
<dbReference type="EMBL" id="BIFT01000001">
    <property type="protein sequence ID" value="GCE26789.1"/>
    <property type="molecule type" value="Genomic_DNA"/>
</dbReference>
<feature type="region of interest" description="Disordered" evidence="7">
    <location>
        <begin position="377"/>
        <end position="408"/>
    </location>
</feature>
<sequence length="688" mass="76134">MALPIGTVLDGKFKIVQILGEGGMGTVYKVEQIGTPPGTPPYYYAVKELLISPNTSEEDRKAAIDRFNKEIALLRGLKHPRIAALMLPFQERGNYYFVMEFVPGRSLEKILETSRGPLPEEQVIRWMVQVCEALTYIHTRNPPIILRDLKPGNIMVAQDDEVQLIDFGIARRFDPNKRTNTENLGTISYASPEHLGSITMPGQRRSAQNPGKLVQTDARSDIYSLGATMYHLLTNYEPDPIQTPPQGSVLAKNPRLKTVQLGNKVICPVEQVIIKAMQQDPAQRFQSAEAMRVALIQCLPQVAAPSTVQIPALSPNSTIIVPTAIGVGGGGIICPKCGFQNRPGAKFCKRDGQPLVQGATIAPPQIRAQPVRSGIQARPVQSPSIKARPVQSQPIKARPVQSNGSVPARTVQPIRARPVTTPAATDPMVAYRAGLQALAQKNYVEAIRQFKLSQSQGASAYDSLYNLGRAYRQYGQSVRETNQTLFTENMKHAAEYFEEALRIKSDAMDARFQLGMCYRDLALYPLALAAFKKAQATAPDDPAVYYQLGLVTSEQGLTSEAVGYFKRGLEINPDHALILVALGRIYMDMKNQLPAAITSLRNATQIDPALWEAWYELGRAHMREKEWNYALSALRRAQQVNPRSASIYSAMATCFSNLKKKSDARQMVNEALLRDPKNAEAIRLQKQL</sequence>
<evidence type="ECO:0000259" key="8">
    <source>
        <dbReference type="PROSITE" id="PS50011"/>
    </source>
</evidence>
<proteinExistence type="predicted"/>
<feature type="compositionally biased region" description="Polar residues" evidence="7">
    <location>
        <begin position="379"/>
        <end position="405"/>
    </location>
</feature>
<dbReference type="OrthoDB" id="136279at2"/>
<evidence type="ECO:0000256" key="2">
    <source>
        <dbReference type="ARBA" id="ARBA00022741"/>
    </source>
</evidence>
<keyword evidence="2 6" id="KW-0547">Nucleotide-binding</keyword>
<keyword evidence="4 6" id="KW-0067">ATP-binding</keyword>
<dbReference type="PROSITE" id="PS00107">
    <property type="entry name" value="PROTEIN_KINASE_ATP"/>
    <property type="match status" value="1"/>
</dbReference>
<dbReference type="PANTHER" id="PTHR43289">
    <property type="entry name" value="MITOGEN-ACTIVATED PROTEIN KINASE KINASE KINASE 20-RELATED"/>
    <property type="match status" value="1"/>
</dbReference>
<dbReference type="InterPro" id="IPR011990">
    <property type="entry name" value="TPR-like_helical_dom_sf"/>
</dbReference>